<accession>A0A9P5Y9T2</accession>
<evidence type="ECO:0000313" key="1">
    <source>
        <dbReference type="EMBL" id="KAF9464774.1"/>
    </source>
</evidence>
<dbReference type="Gene3D" id="3.30.559.10">
    <property type="entry name" value="Chloramphenicol acetyltransferase-like domain"/>
    <property type="match status" value="1"/>
</dbReference>
<name>A0A9P5Y9T2_9AGAR</name>
<dbReference type="OrthoDB" id="3264185at2759"/>
<dbReference type="InterPro" id="IPR023213">
    <property type="entry name" value="CAT-like_dom_sf"/>
</dbReference>
<dbReference type="AlphaFoldDB" id="A0A9P5Y9T2"/>
<dbReference type="Proteomes" id="UP000807353">
    <property type="component" value="Unassembled WGS sequence"/>
</dbReference>
<organism evidence="1 2">
    <name type="scientific">Collybia nuda</name>
    <dbReference type="NCBI Taxonomy" id="64659"/>
    <lineage>
        <taxon>Eukaryota</taxon>
        <taxon>Fungi</taxon>
        <taxon>Dikarya</taxon>
        <taxon>Basidiomycota</taxon>
        <taxon>Agaricomycotina</taxon>
        <taxon>Agaricomycetes</taxon>
        <taxon>Agaricomycetidae</taxon>
        <taxon>Agaricales</taxon>
        <taxon>Tricholomatineae</taxon>
        <taxon>Clitocybaceae</taxon>
        <taxon>Collybia</taxon>
    </lineage>
</organism>
<evidence type="ECO:0000313" key="2">
    <source>
        <dbReference type="Proteomes" id="UP000807353"/>
    </source>
</evidence>
<proteinExistence type="predicted"/>
<evidence type="ECO:0008006" key="3">
    <source>
        <dbReference type="Google" id="ProtNLM"/>
    </source>
</evidence>
<reference evidence="1" key="1">
    <citation type="submission" date="2020-11" db="EMBL/GenBank/DDBJ databases">
        <authorList>
            <consortium name="DOE Joint Genome Institute"/>
            <person name="Ahrendt S."/>
            <person name="Riley R."/>
            <person name="Andreopoulos W."/>
            <person name="Labutti K."/>
            <person name="Pangilinan J."/>
            <person name="Ruiz-Duenas F.J."/>
            <person name="Barrasa J.M."/>
            <person name="Sanchez-Garcia M."/>
            <person name="Camarero S."/>
            <person name="Miyauchi S."/>
            <person name="Serrano A."/>
            <person name="Linde D."/>
            <person name="Babiker R."/>
            <person name="Drula E."/>
            <person name="Ayuso-Fernandez I."/>
            <person name="Pacheco R."/>
            <person name="Padilla G."/>
            <person name="Ferreira P."/>
            <person name="Barriuso J."/>
            <person name="Kellner H."/>
            <person name="Castanera R."/>
            <person name="Alfaro M."/>
            <person name="Ramirez L."/>
            <person name="Pisabarro A.G."/>
            <person name="Kuo A."/>
            <person name="Tritt A."/>
            <person name="Lipzen A."/>
            <person name="He G."/>
            <person name="Yan M."/>
            <person name="Ng V."/>
            <person name="Cullen D."/>
            <person name="Martin F."/>
            <person name="Rosso M.-N."/>
            <person name="Henrissat B."/>
            <person name="Hibbett D."/>
            <person name="Martinez A.T."/>
            <person name="Grigoriev I.V."/>
        </authorList>
    </citation>
    <scope>NUCLEOTIDE SEQUENCE</scope>
    <source>
        <strain evidence="1">CBS 247.69</strain>
    </source>
</reference>
<comment type="caution">
    <text evidence="1">The sequence shown here is derived from an EMBL/GenBank/DDBJ whole genome shotgun (WGS) entry which is preliminary data.</text>
</comment>
<dbReference type="EMBL" id="MU150252">
    <property type="protein sequence ID" value="KAF9464774.1"/>
    <property type="molecule type" value="Genomic_DNA"/>
</dbReference>
<gene>
    <name evidence="1" type="ORF">BDZ94DRAFT_1255858</name>
</gene>
<protein>
    <recommendedName>
        <fullName evidence="3">Condensation domain-containing protein</fullName>
    </recommendedName>
</protein>
<keyword evidence="2" id="KW-1185">Reference proteome</keyword>
<sequence length="551" mass="62087">MLHWKISKGSFQYFNRTFERPLGLTELGFYWDGNFNGTADIIQHTIVAIEDPRLVGVHNVTRTWIALKRQFPMLGSYISDNRRGKDGVTFVVEEDRLGVCSPDEIKFQVISSLQEAQGFVNKVVNGKRSLSNALLARLFILTRTDDKSHVHVLIHIAHCITDGMANTSLLKHFLDILSSPSSHQSWIIEERLALAMASEDLVPKINNKARQRWYRAIGCILASLRTEQITGGHTLPRRITRQTLHTPARSATIMTSFSTRDSAFIMHHCRKYGITFGNALPVLSQVALTRVLCRLFVSGHISDSEWEYRKREPMTTGGPLNLRPYLNQEWFGRGGFENVSLAISFFFHTLPFMPLGSATGIRPGDPVPAFGHLLTQGRFLLRCNMIKQQAQRSVQHPRFLEILGARAQTRVNRLKGATMQWKSSGHSVLDLRNISVKDQGIVHGPVLSHGGSSLGNIDSFLPRDYPILRGTRDLRKLHLVSSHTTLHCRPGELYLGAATASQQLHLSVYWDVNTYEEVTVSEWLKEIKAAIQFYLVSNGSGDSTWEAQARL</sequence>